<dbReference type="Gene3D" id="3.30.160.60">
    <property type="entry name" value="Classic Zinc Finger"/>
    <property type="match status" value="3"/>
</dbReference>
<dbReference type="InterPro" id="IPR051497">
    <property type="entry name" value="Dev/Hematopoietic_TF"/>
</dbReference>
<keyword evidence="8" id="KW-0539">Nucleus</keyword>
<dbReference type="InterPro" id="IPR036236">
    <property type="entry name" value="Znf_C2H2_sf"/>
</dbReference>
<keyword evidence="6" id="KW-0805">Transcription regulation</keyword>
<keyword evidence="12" id="KW-1185">Reference proteome</keyword>
<gene>
    <name evidence="13" type="primary">LOC118411756</name>
</gene>
<reference evidence="13" key="2">
    <citation type="submission" date="2025-08" db="UniProtKB">
        <authorList>
            <consortium name="RefSeq"/>
        </authorList>
    </citation>
    <scope>IDENTIFICATION</scope>
    <source>
        <strain evidence="13">S238N-H82</strain>
        <tissue evidence="13">Testes</tissue>
    </source>
</reference>
<dbReference type="PROSITE" id="PS50157">
    <property type="entry name" value="ZINC_FINGER_C2H2_2"/>
    <property type="match status" value="2"/>
</dbReference>
<keyword evidence="3" id="KW-0677">Repeat</keyword>
<dbReference type="GeneID" id="118411756"/>
<feature type="region of interest" description="Disordered" evidence="10">
    <location>
        <begin position="301"/>
        <end position="345"/>
    </location>
</feature>
<proteinExistence type="predicted"/>
<feature type="compositionally biased region" description="Polar residues" evidence="10">
    <location>
        <begin position="326"/>
        <end position="345"/>
    </location>
</feature>
<dbReference type="GO" id="GO:0008270">
    <property type="term" value="F:zinc ion binding"/>
    <property type="evidence" value="ECO:0007669"/>
    <property type="project" value="UniProtKB-KW"/>
</dbReference>
<evidence type="ECO:0000256" key="3">
    <source>
        <dbReference type="ARBA" id="ARBA00022737"/>
    </source>
</evidence>
<evidence type="ECO:0000256" key="7">
    <source>
        <dbReference type="ARBA" id="ARBA00023163"/>
    </source>
</evidence>
<feature type="compositionally biased region" description="Basic and acidic residues" evidence="10">
    <location>
        <begin position="180"/>
        <end position="202"/>
    </location>
</feature>
<dbReference type="OMA" id="RQETYDD"/>
<accession>A0A9J7KTC9</accession>
<keyword evidence="5" id="KW-0862">Zinc</keyword>
<dbReference type="GO" id="GO:0003700">
    <property type="term" value="F:DNA-binding transcription factor activity"/>
    <property type="evidence" value="ECO:0000318"/>
    <property type="project" value="GO_Central"/>
</dbReference>
<dbReference type="FunFam" id="3.30.160.60:FF:001309">
    <property type="entry name" value="Uncharacterized protein"/>
    <property type="match status" value="1"/>
</dbReference>
<evidence type="ECO:0000313" key="12">
    <source>
        <dbReference type="Proteomes" id="UP000001554"/>
    </source>
</evidence>
<dbReference type="InterPro" id="IPR013087">
    <property type="entry name" value="Znf_C2H2_type"/>
</dbReference>
<evidence type="ECO:0000256" key="9">
    <source>
        <dbReference type="PROSITE-ProRule" id="PRU00042"/>
    </source>
</evidence>
<dbReference type="PROSITE" id="PS00028">
    <property type="entry name" value="ZINC_FINGER_C2H2_1"/>
    <property type="match status" value="2"/>
</dbReference>
<dbReference type="PANTHER" id="PTHR45993:SF6">
    <property type="entry name" value="C2H2-TYPE DOMAIN-CONTAINING PROTEIN"/>
    <property type="match status" value="1"/>
</dbReference>
<evidence type="ECO:0000256" key="2">
    <source>
        <dbReference type="ARBA" id="ARBA00022723"/>
    </source>
</evidence>
<evidence type="ECO:0000256" key="4">
    <source>
        <dbReference type="ARBA" id="ARBA00022771"/>
    </source>
</evidence>
<dbReference type="RefSeq" id="XP_035670132.1">
    <property type="nucleotide sequence ID" value="XM_035814239.1"/>
</dbReference>
<evidence type="ECO:0000313" key="13">
    <source>
        <dbReference type="RefSeq" id="XP_035670132.1"/>
    </source>
</evidence>
<organism evidence="12 13">
    <name type="scientific">Branchiostoma floridae</name>
    <name type="common">Florida lancelet</name>
    <name type="synonym">Amphioxus</name>
    <dbReference type="NCBI Taxonomy" id="7739"/>
    <lineage>
        <taxon>Eukaryota</taxon>
        <taxon>Metazoa</taxon>
        <taxon>Chordata</taxon>
        <taxon>Cephalochordata</taxon>
        <taxon>Leptocardii</taxon>
        <taxon>Amphioxiformes</taxon>
        <taxon>Branchiostomatidae</taxon>
        <taxon>Branchiostoma</taxon>
    </lineage>
</organism>
<sequence>MNHAQKKIWSRPEVTSEMDPFFLTPLEKNADVDRQGKKQRTTRKLFSCRFCGYVTNRKGNRDTHLRTHSGERPYKCRFCNYAAAYRSSVVVHERRHTGERPYRCPACTYSALQKTSLNQHMLKHHPSHWHRLMAKTGRADRQTTPWCETMQPTTDADSMASAYTEVGRMGAFVSEEPDEVNQRKDETSTETTKDENDSIAIKDGDCSLNSSLDFSKKEGQVPLRPSVIRKVEDSGLKVGTPTQGQGCVVLTIPSVRSRLFSHSSYNTTSDHRHHLKQNQVHIENCSSEKVIRINDVERPFQSSHSASADVQKMTGPTGGATRTEATRSSSGPGQQQLDIFDSSTNENNVYPRIKMREQNVPNGFKTRTTDALRLEDAPITSPANIATGDIAPTYDTVTTEVTKMRNEPEALFNPNLYEQRLNEGHHHISQGFHGCYYCGIIFTDKIMHDIHASYHGHQDPFRCNMCGLLCPDRYAFYLHLHKIIHR</sequence>
<dbReference type="SMART" id="SM00355">
    <property type="entry name" value="ZnF_C2H2"/>
    <property type="match status" value="5"/>
</dbReference>
<keyword evidence="2" id="KW-0479">Metal-binding</keyword>
<evidence type="ECO:0000256" key="8">
    <source>
        <dbReference type="ARBA" id="ARBA00023242"/>
    </source>
</evidence>
<evidence type="ECO:0000256" key="1">
    <source>
        <dbReference type="ARBA" id="ARBA00004123"/>
    </source>
</evidence>
<dbReference type="GO" id="GO:0006357">
    <property type="term" value="P:regulation of transcription by RNA polymerase II"/>
    <property type="evidence" value="ECO:0000318"/>
    <property type="project" value="GO_Central"/>
</dbReference>
<dbReference type="SUPFAM" id="SSF57667">
    <property type="entry name" value="beta-beta-alpha zinc fingers"/>
    <property type="match status" value="3"/>
</dbReference>
<feature type="region of interest" description="Disordered" evidence="10">
    <location>
        <begin position="175"/>
        <end position="202"/>
    </location>
</feature>
<dbReference type="AlphaFoldDB" id="A0A9J7KTC9"/>
<reference evidence="12" key="1">
    <citation type="journal article" date="2020" name="Nat. Ecol. Evol.">
        <title>Deeply conserved synteny resolves early events in vertebrate evolution.</title>
        <authorList>
            <person name="Simakov O."/>
            <person name="Marletaz F."/>
            <person name="Yue J.X."/>
            <person name="O'Connell B."/>
            <person name="Jenkins J."/>
            <person name="Brandt A."/>
            <person name="Calef R."/>
            <person name="Tung C.H."/>
            <person name="Huang T.K."/>
            <person name="Schmutz J."/>
            <person name="Satoh N."/>
            <person name="Yu J.K."/>
            <person name="Putnam N.H."/>
            <person name="Green R.E."/>
            <person name="Rokhsar D.S."/>
        </authorList>
    </citation>
    <scope>NUCLEOTIDE SEQUENCE [LARGE SCALE GENOMIC DNA]</scope>
    <source>
        <strain evidence="12">S238N-H82</strain>
    </source>
</reference>
<dbReference type="FunFam" id="3.30.160.60:FF:003186">
    <property type="entry name" value="RT01028p"/>
    <property type="match status" value="1"/>
</dbReference>
<name>A0A9J7KTC9_BRAFL</name>
<dbReference type="GO" id="GO:0000978">
    <property type="term" value="F:RNA polymerase II cis-regulatory region sequence-specific DNA binding"/>
    <property type="evidence" value="ECO:0000318"/>
    <property type="project" value="GO_Central"/>
</dbReference>
<dbReference type="Proteomes" id="UP000001554">
    <property type="component" value="Chromosome 3"/>
</dbReference>
<keyword evidence="7" id="KW-0804">Transcription</keyword>
<dbReference type="FunFam" id="3.30.160.60:FF:002336">
    <property type="entry name" value="Regular, isoform C"/>
    <property type="match status" value="1"/>
</dbReference>
<comment type="subcellular location">
    <subcellularLocation>
        <location evidence="1">Nucleus</location>
    </subcellularLocation>
</comment>
<evidence type="ECO:0000256" key="6">
    <source>
        <dbReference type="ARBA" id="ARBA00023015"/>
    </source>
</evidence>
<dbReference type="KEGG" id="bfo:118411756"/>
<evidence type="ECO:0000256" key="10">
    <source>
        <dbReference type="SAM" id="MobiDB-lite"/>
    </source>
</evidence>
<protein>
    <submittedName>
        <fullName evidence="13">Zinc finger protein Eos-like</fullName>
    </submittedName>
</protein>
<evidence type="ECO:0000256" key="5">
    <source>
        <dbReference type="ARBA" id="ARBA00022833"/>
    </source>
</evidence>
<evidence type="ECO:0000259" key="11">
    <source>
        <dbReference type="PROSITE" id="PS50157"/>
    </source>
</evidence>
<feature type="domain" description="C2H2-type" evidence="11">
    <location>
        <begin position="46"/>
        <end position="73"/>
    </location>
</feature>
<dbReference type="OrthoDB" id="5576026at2759"/>
<keyword evidence="4 9" id="KW-0863">Zinc-finger</keyword>
<feature type="domain" description="C2H2-type" evidence="11">
    <location>
        <begin position="74"/>
        <end position="101"/>
    </location>
</feature>
<dbReference type="PANTHER" id="PTHR45993">
    <property type="entry name" value="B-CELL LYMPHOMA/LEUKEMIA 11"/>
    <property type="match status" value="1"/>
</dbReference>
<dbReference type="GO" id="GO:0005634">
    <property type="term" value="C:nucleus"/>
    <property type="evidence" value="ECO:0000318"/>
    <property type="project" value="GO_Central"/>
</dbReference>